<dbReference type="GO" id="GO:0005634">
    <property type="term" value="C:nucleus"/>
    <property type="evidence" value="ECO:0007669"/>
    <property type="project" value="InterPro"/>
</dbReference>
<dbReference type="OMA" id="LPNFACP"/>
<feature type="compositionally biased region" description="Low complexity" evidence="1">
    <location>
        <begin position="26"/>
        <end position="36"/>
    </location>
</feature>
<dbReference type="RefSeq" id="XP_001831917.2">
    <property type="nucleotide sequence ID" value="XM_001831865.2"/>
</dbReference>
<dbReference type="HOGENOM" id="CLU_059976_0_0_1"/>
<dbReference type="KEGG" id="cci:CC1G_08434"/>
<feature type="region of interest" description="Disordered" evidence="1">
    <location>
        <begin position="193"/>
        <end position="222"/>
    </location>
</feature>
<dbReference type="EMBL" id="AACS02000007">
    <property type="protein sequence ID" value="EAU89952.2"/>
    <property type="molecule type" value="Genomic_DNA"/>
</dbReference>
<dbReference type="InterPro" id="IPR009349">
    <property type="entry name" value="TRIP4/RQT4_C2HC5_Znf"/>
</dbReference>
<dbReference type="STRING" id="240176.A8NAR5"/>
<feature type="region of interest" description="Disordered" evidence="1">
    <location>
        <begin position="1"/>
        <end position="89"/>
    </location>
</feature>
<protein>
    <recommendedName>
        <fullName evidence="2">TRIP4/RQT4 C2HC5-type zinc finger domain-containing protein</fullName>
    </recommendedName>
</protein>
<dbReference type="GO" id="GO:0008270">
    <property type="term" value="F:zinc ion binding"/>
    <property type="evidence" value="ECO:0007669"/>
    <property type="project" value="InterPro"/>
</dbReference>
<reference evidence="3 4" key="1">
    <citation type="journal article" date="2010" name="Proc. Natl. Acad. Sci. U.S.A.">
        <title>Insights into evolution of multicellular fungi from the assembled chromosomes of the mushroom Coprinopsis cinerea (Coprinus cinereus).</title>
        <authorList>
            <person name="Stajich J.E."/>
            <person name="Wilke S.K."/>
            <person name="Ahren D."/>
            <person name="Au C.H."/>
            <person name="Birren B.W."/>
            <person name="Borodovsky M."/>
            <person name="Burns C."/>
            <person name="Canback B."/>
            <person name="Casselton L.A."/>
            <person name="Cheng C.K."/>
            <person name="Deng J."/>
            <person name="Dietrich F.S."/>
            <person name="Fargo D.C."/>
            <person name="Farman M.L."/>
            <person name="Gathman A.C."/>
            <person name="Goldberg J."/>
            <person name="Guigo R."/>
            <person name="Hoegger P.J."/>
            <person name="Hooker J.B."/>
            <person name="Huggins A."/>
            <person name="James T.Y."/>
            <person name="Kamada T."/>
            <person name="Kilaru S."/>
            <person name="Kodira C."/>
            <person name="Kues U."/>
            <person name="Kupfer D."/>
            <person name="Kwan H.S."/>
            <person name="Lomsadze A."/>
            <person name="Li W."/>
            <person name="Lilly W.W."/>
            <person name="Ma L.J."/>
            <person name="Mackey A.J."/>
            <person name="Manning G."/>
            <person name="Martin F."/>
            <person name="Muraguchi H."/>
            <person name="Natvig D.O."/>
            <person name="Palmerini H."/>
            <person name="Ramesh M.A."/>
            <person name="Rehmeyer C.J."/>
            <person name="Roe B.A."/>
            <person name="Shenoy N."/>
            <person name="Stanke M."/>
            <person name="Ter-Hovhannisyan V."/>
            <person name="Tunlid A."/>
            <person name="Velagapudi R."/>
            <person name="Vision T.J."/>
            <person name="Zeng Q."/>
            <person name="Zolan M.E."/>
            <person name="Pukkila P.J."/>
        </authorList>
    </citation>
    <scope>NUCLEOTIDE SEQUENCE [LARGE SCALE GENOMIC DNA]</scope>
    <source>
        <strain evidence="4">Okayama-7 / 130 / ATCC MYA-4618 / FGSC 9003</strain>
    </source>
</reference>
<evidence type="ECO:0000256" key="1">
    <source>
        <dbReference type="SAM" id="MobiDB-lite"/>
    </source>
</evidence>
<organism evidence="3 4">
    <name type="scientific">Coprinopsis cinerea (strain Okayama-7 / 130 / ATCC MYA-4618 / FGSC 9003)</name>
    <name type="common">Inky cap fungus</name>
    <name type="synonym">Hormographiella aspergillata</name>
    <dbReference type="NCBI Taxonomy" id="240176"/>
    <lineage>
        <taxon>Eukaryota</taxon>
        <taxon>Fungi</taxon>
        <taxon>Dikarya</taxon>
        <taxon>Basidiomycota</taxon>
        <taxon>Agaricomycotina</taxon>
        <taxon>Agaricomycetes</taxon>
        <taxon>Agaricomycetidae</taxon>
        <taxon>Agaricales</taxon>
        <taxon>Agaricineae</taxon>
        <taxon>Psathyrellaceae</taxon>
        <taxon>Coprinopsis</taxon>
    </lineage>
</organism>
<dbReference type="GO" id="GO:0180022">
    <property type="term" value="C:RQC-trigger complex"/>
    <property type="evidence" value="ECO:0007669"/>
    <property type="project" value="InterPro"/>
</dbReference>
<dbReference type="GO" id="GO:0072344">
    <property type="term" value="P:rescue of stalled ribosome"/>
    <property type="evidence" value="ECO:0007669"/>
    <property type="project" value="InterPro"/>
</dbReference>
<feature type="compositionally biased region" description="Gly residues" evidence="1">
    <location>
        <begin position="310"/>
        <end position="319"/>
    </location>
</feature>
<accession>A8NAR5</accession>
<dbReference type="eggNOG" id="ENOG502S8AU">
    <property type="taxonomic scope" value="Eukaryota"/>
</dbReference>
<keyword evidence="4" id="KW-1185">Reference proteome</keyword>
<dbReference type="OrthoDB" id="338816at2759"/>
<evidence type="ECO:0000313" key="4">
    <source>
        <dbReference type="Proteomes" id="UP000001861"/>
    </source>
</evidence>
<feature type="region of interest" description="Disordered" evidence="1">
    <location>
        <begin position="237"/>
        <end position="342"/>
    </location>
</feature>
<sequence length="342" mass="36482">MAERRVHRVGLFLPYLPPPTSPPSLYPSTPGPLLTTAMSRKTPWTKGPSSLPSDRLPPRSSTPKSSSTKSNSKGKGPQEREEPKSAEVRRLERQIQKLRAASLVDPDPKGGCFCRARTHPLSPYTPICKACGLVLCSINAPQHPCPHCLTPLLDATTRDDLVLRLTADLSHTIAREIEARERAIEEARRAAGSFPTLSGAPPPPSSSSAGGIPPPHPMASHKVLSLTGKNNRVIVSSYTPKPKVTPPSAGQGKDGEEEENVVRTPPPPDEPPYARRKPGPDRPFENMLGGGGIYVPPPLPEPSKEDAKRGGGSGEGGRGGGRRKKGKGKEKEKENAGALSEV</sequence>
<dbReference type="Proteomes" id="UP000001861">
    <property type="component" value="Unassembled WGS sequence"/>
</dbReference>
<evidence type="ECO:0000313" key="3">
    <source>
        <dbReference type="EMBL" id="EAU89952.2"/>
    </source>
</evidence>
<name>A8NAR5_COPC7</name>
<dbReference type="InParanoid" id="A8NAR5"/>
<feature type="compositionally biased region" description="Basic and acidic residues" evidence="1">
    <location>
        <begin position="76"/>
        <end position="89"/>
    </location>
</feature>
<feature type="compositionally biased region" description="Pro residues" evidence="1">
    <location>
        <begin position="15"/>
        <end position="25"/>
    </location>
</feature>
<dbReference type="AlphaFoldDB" id="A8NAR5"/>
<dbReference type="VEuPathDB" id="FungiDB:CC1G_08434"/>
<evidence type="ECO:0000259" key="2">
    <source>
        <dbReference type="Pfam" id="PF06221"/>
    </source>
</evidence>
<feature type="domain" description="TRIP4/RQT4 C2HC5-type zinc finger" evidence="2">
    <location>
        <begin position="111"/>
        <end position="162"/>
    </location>
</feature>
<feature type="compositionally biased region" description="Low complexity" evidence="1">
    <location>
        <begin position="48"/>
        <end position="75"/>
    </location>
</feature>
<proteinExistence type="predicted"/>
<dbReference type="Pfam" id="PF06221">
    <property type="entry name" value="zf-C2HC5"/>
    <property type="match status" value="1"/>
</dbReference>
<dbReference type="GeneID" id="6008395"/>
<comment type="caution">
    <text evidence="3">The sequence shown here is derived from an EMBL/GenBank/DDBJ whole genome shotgun (WGS) entry which is preliminary data.</text>
</comment>
<gene>
    <name evidence="3" type="ORF">CC1G_08434</name>
</gene>